<dbReference type="InterPro" id="IPR036390">
    <property type="entry name" value="WH_DNA-bd_sf"/>
</dbReference>
<dbReference type="PANTHER" id="PTHR39515:SF2">
    <property type="entry name" value="HTH-TYPE TRANSCRIPTIONAL REGULATOR RV0880"/>
    <property type="match status" value="1"/>
</dbReference>
<dbReference type="InterPro" id="IPR000835">
    <property type="entry name" value="HTH_MarR-typ"/>
</dbReference>
<dbReference type="InterPro" id="IPR023187">
    <property type="entry name" value="Tscrpt_reg_MarR-type_CS"/>
</dbReference>
<organism evidence="5 6">
    <name type="scientific">Lentzea fradiae</name>
    <dbReference type="NCBI Taxonomy" id="200378"/>
    <lineage>
        <taxon>Bacteria</taxon>
        <taxon>Bacillati</taxon>
        <taxon>Actinomycetota</taxon>
        <taxon>Actinomycetes</taxon>
        <taxon>Pseudonocardiales</taxon>
        <taxon>Pseudonocardiaceae</taxon>
        <taxon>Lentzea</taxon>
    </lineage>
</organism>
<dbReference type="GO" id="GO:0003700">
    <property type="term" value="F:DNA-binding transcription factor activity"/>
    <property type="evidence" value="ECO:0007669"/>
    <property type="project" value="InterPro"/>
</dbReference>
<dbReference type="STRING" id="200378.SAMN05216553_12040"/>
<keyword evidence="3" id="KW-0804">Transcription</keyword>
<dbReference type="PANTHER" id="PTHR39515">
    <property type="entry name" value="CONSERVED PROTEIN"/>
    <property type="match status" value="1"/>
</dbReference>
<name>A0A1G8BTD8_9PSEU</name>
<gene>
    <name evidence="5" type="ORF">SAMN05216553_12040</name>
</gene>
<dbReference type="Proteomes" id="UP000199623">
    <property type="component" value="Unassembled WGS sequence"/>
</dbReference>
<evidence type="ECO:0000313" key="5">
    <source>
        <dbReference type="EMBL" id="SDH36349.1"/>
    </source>
</evidence>
<dbReference type="Pfam" id="PF01047">
    <property type="entry name" value="MarR"/>
    <property type="match status" value="1"/>
</dbReference>
<dbReference type="InterPro" id="IPR036388">
    <property type="entry name" value="WH-like_DNA-bd_sf"/>
</dbReference>
<dbReference type="InterPro" id="IPR052526">
    <property type="entry name" value="HTH-type_Bedaq_tolerance"/>
</dbReference>
<feature type="domain" description="HTH marR-type" evidence="4">
    <location>
        <begin position="5"/>
        <end position="137"/>
    </location>
</feature>
<dbReference type="GO" id="GO:0003677">
    <property type="term" value="F:DNA binding"/>
    <property type="evidence" value="ECO:0007669"/>
    <property type="project" value="UniProtKB-KW"/>
</dbReference>
<dbReference type="SUPFAM" id="SSF46785">
    <property type="entry name" value="Winged helix' DNA-binding domain"/>
    <property type="match status" value="1"/>
</dbReference>
<evidence type="ECO:0000256" key="1">
    <source>
        <dbReference type="ARBA" id="ARBA00023015"/>
    </source>
</evidence>
<sequence>MSDEARTLTDVVTRLRRALRTSIRADWPWESLPMAQVELLQTLAERPPMRVGDLAGVLRLAPNTVSGLVSQLIDSGLVVRGGDPKDRRVARLSVSPRGHEQLLVWQREHEKRIGAALGKLEASEREDVVRALKALDHLVEHLAEPSA</sequence>
<dbReference type="AlphaFoldDB" id="A0A1G8BTD8"/>
<dbReference type="SMART" id="SM00347">
    <property type="entry name" value="HTH_MARR"/>
    <property type="match status" value="1"/>
</dbReference>
<evidence type="ECO:0000259" key="4">
    <source>
        <dbReference type="PROSITE" id="PS50995"/>
    </source>
</evidence>
<keyword evidence="1" id="KW-0805">Transcription regulation</keyword>
<proteinExistence type="predicted"/>
<reference evidence="6" key="1">
    <citation type="submission" date="2016-10" db="EMBL/GenBank/DDBJ databases">
        <authorList>
            <person name="Varghese N."/>
            <person name="Submissions S."/>
        </authorList>
    </citation>
    <scope>NUCLEOTIDE SEQUENCE [LARGE SCALE GENOMIC DNA]</scope>
    <source>
        <strain evidence="6">CGMCC 4.3506</strain>
    </source>
</reference>
<dbReference type="EMBL" id="FNCC01000020">
    <property type="protein sequence ID" value="SDH36349.1"/>
    <property type="molecule type" value="Genomic_DNA"/>
</dbReference>
<dbReference type="RefSeq" id="WP_090058756.1">
    <property type="nucleotide sequence ID" value="NZ_FNCC01000020.1"/>
</dbReference>
<dbReference type="OrthoDB" id="69852at2"/>
<evidence type="ECO:0000256" key="3">
    <source>
        <dbReference type="ARBA" id="ARBA00023163"/>
    </source>
</evidence>
<keyword evidence="6" id="KW-1185">Reference proteome</keyword>
<dbReference type="PROSITE" id="PS01117">
    <property type="entry name" value="HTH_MARR_1"/>
    <property type="match status" value="1"/>
</dbReference>
<dbReference type="Gene3D" id="1.10.10.10">
    <property type="entry name" value="Winged helix-like DNA-binding domain superfamily/Winged helix DNA-binding domain"/>
    <property type="match status" value="1"/>
</dbReference>
<evidence type="ECO:0000256" key="2">
    <source>
        <dbReference type="ARBA" id="ARBA00023125"/>
    </source>
</evidence>
<keyword evidence="2 5" id="KW-0238">DNA-binding</keyword>
<accession>A0A1G8BTD8</accession>
<protein>
    <submittedName>
        <fullName evidence="5">DNA-binding transcriptional regulator, MarR family</fullName>
    </submittedName>
</protein>
<evidence type="ECO:0000313" key="6">
    <source>
        <dbReference type="Proteomes" id="UP000199623"/>
    </source>
</evidence>
<dbReference type="PROSITE" id="PS50995">
    <property type="entry name" value="HTH_MARR_2"/>
    <property type="match status" value="1"/>
</dbReference>